<proteinExistence type="predicted"/>
<organism evidence="1">
    <name type="scientific">Siphoviridae sp. ctABi4</name>
    <dbReference type="NCBI Taxonomy" id="2823566"/>
    <lineage>
        <taxon>Viruses</taxon>
        <taxon>Duplodnaviria</taxon>
        <taxon>Heunggongvirae</taxon>
        <taxon>Uroviricota</taxon>
        <taxon>Caudoviricetes</taxon>
    </lineage>
</organism>
<reference evidence="1" key="1">
    <citation type="journal article" date="2021" name="Proc. Natl. Acad. Sci. U.S.A.">
        <title>A Catalog of Tens of Thousands of Viruses from Human Metagenomes Reveals Hidden Associations with Chronic Diseases.</title>
        <authorList>
            <person name="Tisza M.J."/>
            <person name="Buck C.B."/>
        </authorList>
    </citation>
    <scope>NUCLEOTIDE SEQUENCE</scope>
    <source>
        <strain evidence="1">CtABi4</strain>
    </source>
</reference>
<sequence length="30" mass="3517">MTTWKKTNRSLWAVLLCVNLIQRLALNQSD</sequence>
<accession>A0A8S5LF12</accession>
<evidence type="ECO:0000313" key="1">
    <source>
        <dbReference type="EMBL" id="DAD68629.1"/>
    </source>
</evidence>
<dbReference type="EMBL" id="BK014705">
    <property type="protein sequence ID" value="DAD68629.1"/>
    <property type="molecule type" value="Genomic_DNA"/>
</dbReference>
<name>A0A8S5LF12_9CAUD</name>
<protein>
    <submittedName>
        <fullName evidence="1">Uncharacterized protein</fullName>
    </submittedName>
</protein>